<comment type="caution">
    <text evidence="2">The sequence shown here is derived from an EMBL/GenBank/DDBJ whole genome shotgun (WGS) entry which is preliminary data.</text>
</comment>
<evidence type="ECO:0000313" key="3">
    <source>
        <dbReference type="Proteomes" id="UP001159641"/>
    </source>
</evidence>
<accession>A0AB34HTC1</accession>
<proteinExistence type="predicted"/>
<name>A0AB34HTC1_ESCRO</name>
<evidence type="ECO:0000313" key="2">
    <source>
        <dbReference type="EMBL" id="KAJ8794649.1"/>
    </source>
</evidence>
<sequence length="106" mass="10740">MGVITGRQTRARGKPGGGAQRGAARHVSGLPGGSPQPLELLIGFLGGACVGLRASFGLVGAESEDSGIMAPVHGDDCELGASGRRTAGLTRGSLWARTSDVQDWNL</sequence>
<organism evidence="2 3">
    <name type="scientific">Eschrichtius robustus</name>
    <name type="common">California gray whale</name>
    <name type="synonym">Eschrichtius gibbosus</name>
    <dbReference type="NCBI Taxonomy" id="9764"/>
    <lineage>
        <taxon>Eukaryota</taxon>
        <taxon>Metazoa</taxon>
        <taxon>Chordata</taxon>
        <taxon>Craniata</taxon>
        <taxon>Vertebrata</taxon>
        <taxon>Euteleostomi</taxon>
        <taxon>Mammalia</taxon>
        <taxon>Eutheria</taxon>
        <taxon>Laurasiatheria</taxon>
        <taxon>Artiodactyla</taxon>
        <taxon>Whippomorpha</taxon>
        <taxon>Cetacea</taxon>
        <taxon>Mysticeti</taxon>
        <taxon>Eschrichtiidae</taxon>
        <taxon>Eschrichtius</taxon>
    </lineage>
</organism>
<protein>
    <submittedName>
        <fullName evidence="2">Uncharacterized protein</fullName>
    </submittedName>
</protein>
<dbReference type="Proteomes" id="UP001159641">
    <property type="component" value="Unassembled WGS sequence"/>
</dbReference>
<feature type="region of interest" description="Disordered" evidence="1">
    <location>
        <begin position="1"/>
        <end position="31"/>
    </location>
</feature>
<dbReference type="AlphaFoldDB" id="A0AB34HTC1"/>
<reference evidence="2 3" key="1">
    <citation type="submission" date="2022-11" db="EMBL/GenBank/DDBJ databases">
        <title>Whole genome sequence of Eschrichtius robustus ER-17-0199.</title>
        <authorList>
            <person name="Bruniche-Olsen A."/>
            <person name="Black A.N."/>
            <person name="Fields C.J."/>
            <person name="Walden K."/>
            <person name="Dewoody J.A."/>
        </authorList>
    </citation>
    <scope>NUCLEOTIDE SEQUENCE [LARGE SCALE GENOMIC DNA]</scope>
    <source>
        <strain evidence="2">ER-17-0199</strain>
        <tissue evidence="2">Blubber</tissue>
    </source>
</reference>
<evidence type="ECO:0000256" key="1">
    <source>
        <dbReference type="SAM" id="MobiDB-lite"/>
    </source>
</evidence>
<gene>
    <name evidence="2" type="ORF">J1605_003120</name>
</gene>
<dbReference type="EMBL" id="JAIQCJ010000779">
    <property type="protein sequence ID" value="KAJ8794649.1"/>
    <property type="molecule type" value="Genomic_DNA"/>
</dbReference>
<keyword evidence="3" id="KW-1185">Reference proteome</keyword>